<keyword evidence="2" id="KW-1185">Reference proteome</keyword>
<dbReference type="EMBL" id="ML996698">
    <property type="protein sequence ID" value="KAF2398982.1"/>
    <property type="molecule type" value="Genomic_DNA"/>
</dbReference>
<protein>
    <submittedName>
        <fullName evidence="1">Uncharacterized protein</fullName>
    </submittedName>
</protein>
<gene>
    <name evidence="1" type="ORF">EJ06DRAFT_64806</name>
</gene>
<organism evidence="1 2">
    <name type="scientific">Trichodelitschia bisporula</name>
    <dbReference type="NCBI Taxonomy" id="703511"/>
    <lineage>
        <taxon>Eukaryota</taxon>
        <taxon>Fungi</taxon>
        <taxon>Dikarya</taxon>
        <taxon>Ascomycota</taxon>
        <taxon>Pezizomycotina</taxon>
        <taxon>Dothideomycetes</taxon>
        <taxon>Dothideomycetes incertae sedis</taxon>
        <taxon>Phaeotrichales</taxon>
        <taxon>Phaeotrichaceae</taxon>
        <taxon>Trichodelitschia</taxon>
    </lineage>
</organism>
<dbReference type="Proteomes" id="UP000799640">
    <property type="component" value="Unassembled WGS sequence"/>
</dbReference>
<dbReference type="AlphaFoldDB" id="A0A6G1HSK5"/>
<sequence>MSVRNLKEEILDLHASCVEIMNQIAESVQKGEPPNKFELETAEVHTLLCDFVSEFNNRKEIAAKKICNNDLVTLYGGGRISSHFYRVSGQTRRGPPFMYTGGATDEEGPIYQSFGGSSLYQVITVNPT</sequence>
<reference evidence="1" key="1">
    <citation type="journal article" date="2020" name="Stud. Mycol.">
        <title>101 Dothideomycetes genomes: a test case for predicting lifestyles and emergence of pathogens.</title>
        <authorList>
            <person name="Haridas S."/>
            <person name="Albert R."/>
            <person name="Binder M."/>
            <person name="Bloem J."/>
            <person name="Labutti K."/>
            <person name="Salamov A."/>
            <person name="Andreopoulos B."/>
            <person name="Baker S."/>
            <person name="Barry K."/>
            <person name="Bills G."/>
            <person name="Bluhm B."/>
            <person name="Cannon C."/>
            <person name="Castanera R."/>
            <person name="Culley D."/>
            <person name="Daum C."/>
            <person name="Ezra D."/>
            <person name="Gonzalez J."/>
            <person name="Henrissat B."/>
            <person name="Kuo A."/>
            <person name="Liang C."/>
            <person name="Lipzen A."/>
            <person name="Lutzoni F."/>
            <person name="Magnuson J."/>
            <person name="Mondo S."/>
            <person name="Nolan M."/>
            <person name="Ohm R."/>
            <person name="Pangilinan J."/>
            <person name="Park H.-J."/>
            <person name="Ramirez L."/>
            <person name="Alfaro M."/>
            <person name="Sun H."/>
            <person name="Tritt A."/>
            <person name="Yoshinaga Y."/>
            <person name="Zwiers L.-H."/>
            <person name="Turgeon B."/>
            <person name="Goodwin S."/>
            <person name="Spatafora J."/>
            <person name="Crous P."/>
            <person name="Grigoriev I."/>
        </authorList>
    </citation>
    <scope>NUCLEOTIDE SEQUENCE</scope>
    <source>
        <strain evidence="1">CBS 262.69</strain>
    </source>
</reference>
<accession>A0A6G1HSK5</accession>
<evidence type="ECO:0000313" key="2">
    <source>
        <dbReference type="Proteomes" id="UP000799640"/>
    </source>
</evidence>
<proteinExistence type="predicted"/>
<evidence type="ECO:0000313" key="1">
    <source>
        <dbReference type="EMBL" id="KAF2398982.1"/>
    </source>
</evidence>
<name>A0A6G1HSK5_9PEZI</name>